<dbReference type="NCBIfam" id="TIGR02593">
    <property type="entry name" value="CRISPR_cas5"/>
    <property type="match status" value="1"/>
</dbReference>
<gene>
    <name evidence="3" type="primary">cas5c</name>
    <name evidence="3" type="ORF">GL263_17045</name>
</gene>
<evidence type="ECO:0000256" key="2">
    <source>
        <dbReference type="PIRNR" id="PIRNR029950"/>
    </source>
</evidence>
<dbReference type="InterPro" id="IPR010155">
    <property type="entry name" value="CRISPR-assoc_prot_Cas5d"/>
</dbReference>
<dbReference type="RefSeq" id="WP_182856582.1">
    <property type="nucleotide sequence ID" value="NZ_WMLF01000256.1"/>
</dbReference>
<dbReference type="InterPro" id="IPR021124">
    <property type="entry name" value="CRISPR-assoc_prot_Cas5"/>
</dbReference>
<dbReference type="NCBIfam" id="TIGR01876">
    <property type="entry name" value="cas_Cas5d"/>
    <property type="match status" value="1"/>
</dbReference>
<dbReference type="EC" id="3.1.-.-" evidence="2"/>
<accession>A0ABR6EJC9</accession>
<comment type="caution">
    <text evidence="3">The sequence shown here is derived from an EMBL/GenBank/DDBJ whole genome shotgun (WGS) entry which is preliminary data.</text>
</comment>
<protein>
    <recommendedName>
        <fullName evidence="2">pre-crRNA processing endonuclease</fullName>
        <ecNumber evidence="2">3.1.-.-</ecNumber>
    </recommendedName>
</protein>
<keyword evidence="1 2" id="KW-0051">Antiviral defense</keyword>
<evidence type="ECO:0000313" key="4">
    <source>
        <dbReference type="Proteomes" id="UP000766698"/>
    </source>
</evidence>
<comment type="similarity">
    <text evidence="2">Belongs to the CRISPR-associated protein Cas5 family. Subtype I-C/Dvulg subfamily.</text>
</comment>
<keyword evidence="2" id="KW-0255">Endonuclease</keyword>
<keyword evidence="2" id="KW-0378">Hydrolase</keyword>
<keyword evidence="2" id="KW-0694">RNA-binding</keyword>
<proteinExistence type="inferred from homology"/>
<evidence type="ECO:0000313" key="3">
    <source>
        <dbReference type="EMBL" id="MBB1245263.1"/>
    </source>
</evidence>
<evidence type="ECO:0000256" key="1">
    <source>
        <dbReference type="ARBA" id="ARBA00023118"/>
    </source>
</evidence>
<comment type="function">
    <text evidence="2">CRISPR (clustered regularly interspaced short palindromic repeat) is an adaptive immune system that provides protection against mobile genetic elements (viruses, transposable elements and conjugative plasmids). CRISPR clusters contain spacers, sequences complementary to antecedent mobile elements, and target invading nucleic acids. CRISPR clusters are transcribed and processed into CRISPR RNA (crRNA).</text>
</comment>
<reference evidence="4" key="1">
    <citation type="journal article" date="2020" name="Syst. Appl. Microbiol.">
        <title>Streptomyces alkaliterrae sp. nov., isolated from an alkaline soil, and emended descriptions of Streptomyces alkaliphilus, Streptomyces calidiresistens and Streptomyces durbertensis.</title>
        <authorList>
            <person name="Swiecimska M."/>
            <person name="Golinska P."/>
            <person name="Nouioui I."/>
            <person name="Wypij M."/>
            <person name="Rai M."/>
            <person name="Sangal V."/>
            <person name="Goodfellow M."/>
        </authorList>
    </citation>
    <scope>NUCLEOTIDE SEQUENCE [LARGE SCALE GENOMIC DNA]</scope>
    <source>
        <strain evidence="4">DSM 104538</strain>
    </source>
</reference>
<name>A0ABR6EJC9_9ACTN</name>
<dbReference type="Pfam" id="PF09704">
    <property type="entry name" value="Cas_Cas5d"/>
    <property type="match status" value="1"/>
</dbReference>
<organism evidence="3 4">
    <name type="scientific">Streptomyces durbertensis</name>
    <dbReference type="NCBI Taxonomy" id="2448886"/>
    <lineage>
        <taxon>Bacteria</taxon>
        <taxon>Bacillati</taxon>
        <taxon>Actinomycetota</taxon>
        <taxon>Actinomycetes</taxon>
        <taxon>Kitasatosporales</taxon>
        <taxon>Streptomycetaceae</taxon>
        <taxon>Streptomyces</taxon>
    </lineage>
</organism>
<dbReference type="EMBL" id="WMLF01000256">
    <property type="protein sequence ID" value="MBB1245263.1"/>
    <property type="molecule type" value="Genomic_DNA"/>
</dbReference>
<keyword evidence="2" id="KW-0540">Nuclease</keyword>
<dbReference type="Proteomes" id="UP000766698">
    <property type="component" value="Unassembled WGS sequence"/>
</dbReference>
<sequence length="257" mass="29446">MAAPITAARRRNRGNDGWAFPDLVVETWGDLACFTRPELKSERVSYQMMTPSAANGFLQAIFWKPQFRYVIRRIEVMKGVRWQQVRRNEVRSVTTASGVRSMRKEPTQRYDVEEDRDQRNTVALADVRYRIHAQVVVSAEARAGSDGFPPATEEKFREQLRRRVERGACFSQPFFGCREFTASFGPATDRAADQEAKLWTEELGLMLHSIEYTPSGERYRWFRARVEGGVLEVPRRPLPESAVVMPEGPWRAAGTEG</sequence>
<dbReference type="InterPro" id="IPR013422">
    <property type="entry name" value="CRISPR-assoc_prot_Cas5_N"/>
</dbReference>
<dbReference type="Gene3D" id="3.30.70.2660">
    <property type="match status" value="1"/>
</dbReference>
<dbReference type="PIRSF" id="PIRSF029950">
    <property type="entry name" value="Cas_CT1134"/>
    <property type="match status" value="1"/>
</dbReference>
<keyword evidence="4" id="KW-1185">Reference proteome</keyword>